<dbReference type="GeneID" id="92943363"/>
<organism evidence="1 2">
    <name type="scientific">Clostridium butyricum</name>
    <dbReference type="NCBI Taxonomy" id="1492"/>
    <lineage>
        <taxon>Bacteria</taxon>
        <taxon>Bacillati</taxon>
        <taxon>Bacillota</taxon>
        <taxon>Clostridia</taxon>
        <taxon>Eubacteriales</taxon>
        <taxon>Clostridiaceae</taxon>
        <taxon>Clostridium</taxon>
    </lineage>
</organism>
<dbReference type="RefSeq" id="WP_035761310.1">
    <property type="nucleotide sequence ID" value="NZ_AP019716.1"/>
</dbReference>
<evidence type="ECO:0000313" key="2">
    <source>
        <dbReference type="Proteomes" id="UP000515243"/>
    </source>
</evidence>
<dbReference type="EMBL" id="CP040626">
    <property type="protein sequence ID" value="QMW90204.1"/>
    <property type="molecule type" value="Genomic_DNA"/>
</dbReference>
<sequence>MEFISVEEFLEQDEKVQKAFLDWWRPSKGDLVSHIDNANDNNLNITIIVDYFSYGENWKKYPIKGYNIETNVTMDISKNFIPLLTEGQLRRYIEDKTNCHIEIIVGISGYVFVLRSKETLKEEKRISVLKRDLLQAYWKVAIQIAEQL</sequence>
<dbReference type="Proteomes" id="UP000515243">
    <property type="component" value="Chromosome 1"/>
</dbReference>
<evidence type="ECO:0000313" key="1">
    <source>
        <dbReference type="EMBL" id="QMW90204.1"/>
    </source>
</evidence>
<gene>
    <name evidence="1" type="ORF">FF104_04345</name>
</gene>
<dbReference type="AlphaFoldDB" id="A0AAP9RD08"/>
<accession>A0AAP9RD08</accession>
<proteinExistence type="predicted"/>
<name>A0AAP9RD08_CLOBU</name>
<protein>
    <submittedName>
        <fullName evidence="1">Uncharacterized protein</fullName>
    </submittedName>
</protein>
<reference evidence="1 2" key="1">
    <citation type="submission" date="2019-05" db="EMBL/GenBank/DDBJ databases">
        <authorList>
            <person name="Schori C."/>
            <person name="Ahrens C."/>
        </authorList>
    </citation>
    <scope>NUCLEOTIDE SEQUENCE [LARGE SCALE GENOMIC DNA]</scope>
    <source>
        <strain evidence="1 2">DSM 10702</strain>
    </source>
</reference>